<dbReference type="GeneID" id="136810401"/>
<dbReference type="InterPro" id="IPR027359">
    <property type="entry name" value="Volt_channel_dom_sf"/>
</dbReference>
<keyword evidence="14" id="KW-0407">Ion channel</keyword>
<feature type="transmembrane region" description="Helical" evidence="18">
    <location>
        <begin position="1374"/>
        <end position="1395"/>
    </location>
</feature>
<keyword evidence="23" id="KW-1185">Reference proteome</keyword>
<dbReference type="GO" id="GO:0008331">
    <property type="term" value="F:high voltage-gated calcium channel activity"/>
    <property type="evidence" value="ECO:0007669"/>
    <property type="project" value="TreeGrafter"/>
</dbReference>
<keyword evidence="7" id="KW-0677">Repeat</keyword>
<feature type="transmembrane region" description="Helical" evidence="18">
    <location>
        <begin position="545"/>
        <end position="563"/>
    </location>
</feature>
<dbReference type="PRINTS" id="PR00167">
    <property type="entry name" value="CACHANNEL"/>
</dbReference>
<evidence type="ECO:0000256" key="7">
    <source>
        <dbReference type="ARBA" id="ARBA00022737"/>
    </source>
</evidence>
<dbReference type="InterPro" id="IPR005821">
    <property type="entry name" value="Ion_trans_dom"/>
</dbReference>
<keyword evidence="10 18" id="KW-1133">Transmembrane helix</keyword>
<feature type="transmembrane region" description="Helical" evidence="18">
    <location>
        <begin position="251"/>
        <end position="270"/>
    </location>
</feature>
<dbReference type="OrthoDB" id="431720at2759"/>
<evidence type="ECO:0000259" key="19">
    <source>
        <dbReference type="Pfam" id="PF00520"/>
    </source>
</evidence>
<evidence type="ECO:0000256" key="17">
    <source>
        <dbReference type="SAM" id="MobiDB-lite"/>
    </source>
</evidence>
<proteinExistence type="inferred from homology"/>
<feature type="region of interest" description="Disordered" evidence="17">
    <location>
        <begin position="908"/>
        <end position="927"/>
    </location>
</feature>
<feature type="region of interest" description="Disordered" evidence="17">
    <location>
        <begin position="1774"/>
        <end position="1828"/>
    </location>
</feature>
<dbReference type="SUPFAM" id="SSF81324">
    <property type="entry name" value="Voltage-gated potassium channels"/>
    <property type="match status" value="4"/>
</dbReference>
<feature type="transmembrane region" description="Helical" evidence="18">
    <location>
        <begin position="187"/>
        <end position="205"/>
    </location>
</feature>
<dbReference type="Proteomes" id="UP000594262">
    <property type="component" value="Unplaced"/>
</dbReference>
<feature type="transmembrane region" description="Helical" evidence="18">
    <location>
        <begin position="1152"/>
        <end position="1174"/>
    </location>
</feature>
<keyword evidence="3 16" id="KW-0109">Calcium transport</keyword>
<dbReference type="FunFam" id="1.10.287.70:FF:000007">
    <property type="entry name" value="Voltage-dependent L-type calcium channel subunit alpha"/>
    <property type="match status" value="1"/>
</dbReference>
<feature type="transmembrane region" description="Helical" evidence="18">
    <location>
        <begin position="1047"/>
        <end position="1068"/>
    </location>
</feature>
<dbReference type="EnsemblMetazoa" id="CLYHEMT003991.2">
    <property type="protein sequence ID" value="CLYHEMP003991.2"/>
    <property type="gene ID" value="CLYHEMG003991"/>
</dbReference>
<feature type="domain" description="Voltage-dependent L-type calcium channel IQ-associated" evidence="21">
    <location>
        <begin position="1608"/>
        <end position="1661"/>
    </location>
</feature>
<feature type="region of interest" description="Disordered" evidence="17">
    <location>
        <begin position="2113"/>
        <end position="2282"/>
    </location>
</feature>
<feature type="transmembrane region" description="Helical" evidence="18">
    <location>
        <begin position="623"/>
        <end position="651"/>
    </location>
</feature>
<keyword evidence="12 18" id="KW-0472">Membrane</keyword>
<feature type="transmembrane region" description="Helical" evidence="18">
    <location>
        <begin position="1407"/>
        <end position="1428"/>
    </location>
</feature>
<feature type="transmembrane region" description="Helical" evidence="18">
    <location>
        <begin position="1016"/>
        <end position="1035"/>
    </location>
</feature>
<keyword evidence="13" id="KW-0325">Glycoprotein</keyword>
<dbReference type="GO" id="GO:0005891">
    <property type="term" value="C:voltage-gated calcium channel complex"/>
    <property type="evidence" value="ECO:0007669"/>
    <property type="project" value="InterPro"/>
</dbReference>
<keyword evidence="6 15" id="KW-0479">Metal-binding</keyword>
<feature type="compositionally biased region" description="Polar residues" evidence="17">
    <location>
        <begin position="1952"/>
        <end position="1976"/>
    </location>
</feature>
<feature type="transmembrane region" description="Helical" evidence="18">
    <location>
        <begin position="365"/>
        <end position="386"/>
    </location>
</feature>
<feature type="transmembrane region" description="Helical" evidence="18">
    <location>
        <begin position="115"/>
        <end position="133"/>
    </location>
</feature>
<feature type="binding site" evidence="15">
    <location>
        <position position="343"/>
    </location>
    <ligand>
        <name>Ca(2+)</name>
        <dbReference type="ChEBI" id="CHEBI:29108"/>
    </ligand>
</feature>
<feature type="compositionally biased region" description="Acidic residues" evidence="17">
    <location>
        <begin position="949"/>
        <end position="962"/>
    </location>
</feature>
<feature type="compositionally biased region" description="Low complexity" evidence="17">
    <location>
        <begin position="2037"/>
        <end position="2053"/>
    </location>
</feature>
<name>A0A7M5UWX8_9CNID</name>
<feature type="domain" description="Ion transport" evidence="19">
    <location>
        <begin position="1346"/>
        <end position="1598"/>
    </location>
</feature>
<sequence>MERPNTLSIAKRGKDETTPKYGVEEEQYIQLKPLAIHKSYSEPNILSPKVDQLGGEGVGLSDRRSYSSPYILEGYQKKKSLTDDIPVKKEYYALFCLSPSNPIRRLAINITEAKLFDYFILMTILFSCIVMAIDAPLPENDKSSMNVVAGQIEYYLLGIFGFEALLRIIAMGFIMHPHSYLRSVWNVLDFVVVIFGIVTLDDIFISESGFNIKALRMVRVLRPLKLISGIPSLQVVMMSIVRAIVPLLQVLFLVVFVIIIFSIIGLEFLYDRFHYSCWSAVTKSFDGLPCDKNIDQRKYFTYGRRCPVNTTCEPNWPGLNHGITNFDNIFLSIITVFQCLTMEGWSQVMYYTFYNADEYGYIYAFYYITLIVIGSFFMLNLVLGVLSGEFAKEREKVENRRAFLKLRQENLISSVCESYLNWISKGEDIMILEEKPAESHHLSSSERGKSIYHAGNHTGNGNVIVQTYSNGQLSTSSENNQSSSKLDQLKLYIKKLRVKLKHVVKHEYFFWLVISMVAINTVIMATKHYEQPDWLTNVQSNAENVFVVIFTFEMLLKIFAHGFFGYCRSLFNIFDVIVVLLSILELILRRINDNFSYGLSVLRCLRLLRAFKVTKYWSSLRNLVASLMNAMNAILSLIFLLFLFIVIWSLLGMQLFGGRFVKLETLPRTNFDTFKDAFLTVFQVITGEDWNAVMYDGMRVYGATSATGIAIAFIYFFFLVIFGNYTLLNVFLAIAVDNLTNAEILTHDEEAAESKRMTNNIQQAFEYDETLGMNALSFVNNLQARVEGERLSIRASEQSSFDQQDGDENSLSNEELPPAIENGHAGNETTSIQKDTLPVIIQNGNPLTPENLMRKRKSQGMFDQILLEIPGKGTVAAFNPPQTQEGKYMQSVQKKWRSIVEMSNEQPERFTHENHLENNNRPSIDGGMEIRSLEQTSPYSSEGFNGYNDNDDEDDEEEDVEEEIKQKGMLNVLKFNVGNRRRILKKKPIVQQNSLFLLSPSNRFRRICHNIVHFRYFDWIIMLVILMSSITLAIEDPVHDDAPRNEILQYFDYFFTTVFGLEVILKVIDRGLVLHKRAYLRSFWNCLDAFVFACNLTSIILAKTAIGSNQSTVTQIVRILRVLRVLRPLKTIQRVRKLKVVFQCMIYSLKNVTFVLIITYLILFIFACIGVQLFQGKFYYCTDPSKITKEECQGSFYKFESATSVADNDPEVKERKWTRQRFHFDNIYEAFLTLYISSTGEGWPGSMHNTIDATQIGQGPVVNNNPHMFIYYFVFVVIFTFMIINIYIALIILTFQRQGEKEIEGGLDRNQRDCLQFVLNASPQQRFMPSDKKSLSYHVWYVVDSKPFEYFIMLLIVLNSVQLMMKYNKMSESYASMLTALNLTFTVLFCIEAALKLTAYGLNYFRDLWNVFDLLVILGSCADLIIFFNESEFDFIDVSTFRLCRAARIVKLLRKGESIRIMLWTFLQSFKALPYVTVMLLLLFYIYAIIGMQMFGKIALGKVNVVEIHEYNNFRGLIQALQVLFRTSTGESWNNLMYECYSHALCDKAIATKDNETCGNTIFAQMYFTTFIFFSMFLLLNLFVAVIMDNFEYLTRDQSILGPHHLQEFVRCWSEFDPQATGTIHHEKVFNVLCQLSPPVGFGKQCPREIAYKRLIRMNMPVDKDGVSVAFHTTLLALIRTSLDIYVSGNMFDNDKELRRVMESIWPKDCHKHLSKLLPKMKGNGKQLTIGKMYCVKLIILKYRRSKGKQSLTTKKEHSPSVLTRLNSLLPSLRRHLSQRSSVGSHEARKSSEFLNVSHQNIRKINSFGGRTKSQNEHHTRDGQLRRRSSWSDLPSFFKFNSKENSASTSELNTSNKDDTHSLNGSAKNSTSSTPVSNTSTNTNGRNGRLSPNYNRTGPKNNNNNNNKAPFNRTGSLRTNSNGNVVGHHHRKSSNNNFQSLQYEPSKGNGRYSASSNKSNKYHNQPHSNSAPTTPRGSHASGIPPSTRQALDYRLSNQGSPLPRRQQSNVPFNQSNSNQHLHHRRGQSHPDQFSARDQQQSQQMSNSYDYQNNEQNMGARSRSMPDQRKGPGPVPIPQHRKETSSLENLDSYHYGNHPQQQYDPYREQNMGRSVRHLQESRSLPNKSVYSQPPTHSGHYNNNANSDNRPNYHPPNKNSDMGFRPIDSNYQQQQQPRDNNYPQYSQASGGSDLDYRNSPGDMRRPASQPTSSSSPLKQHPHLQQSNNFKRNDYGGSANHISNDKSRDSYKLQSSQLEPAKRDRGSVSPRQMQPPQLQSGSGRYSPVTYYDNELMNGTPSKQYYDNMISQINDQIARVSEGNVPTQPFNATVQNTVKALEDDDNEWC</sequence>
<evidence type="ECO:0000256" key="14">
    <source>
        <dbReference type="ARBA" id="ARBA00023303"/>
    </source>
</evidence>
<feature type="transmembrane region" description="Helical" evidence="18">
    <location>
        <begin position="154"/>
        <end position="175"/>
    </location>
</feature>
<feature type="compositionally biased region" description="Basic and acidic residues" evidence="17">
    <location>
        <begin position="1814"/>
        <end position="1825"/>
    </location>
</feature>
<feature type="transmembrane region" description="Helical" evidence="18">
    <location>
        <begin position="1472"/>
        <end position="1490"/>
    </location>
</feature>
<evidence type="ECO:0000256" key="16">
    <source>
        <dbReference type="RuleBase" id="RU003808"/>
    </source>
</evidence>
<dbReference type="GO" id="GO:0098703">
    <property type="term" value="P:calcium ion import across plasma membrane"/>
    <property type="evidence" value="ECO:0007669"/>
    <property type="project" value="TreeGrafter"/>
</dbReference>
<evidence type="ECO:0000313" key="23">
    <source>
        <dbReference type="Proteomes" id="UP000594262"/>
    </source>
</evidence>
<feature type="region of interest" description="Disordered" evidence="17">
    <location>
        <begin position="935"/>
        <end position="964"/>
    </location>
</feature>
<dbReference type="InterPro" id="IPR031649">
    <property type="entry name" value="GPHH_dom"/>
</dbReference>
<feature type="transmembrane region" description="Helical" evidence="18">
    <location>
        <begin position="329"/>
        <end position="353"/>
    </location>
</feature>
<dbReference type="Pfam" id="PF16905">
    <property type="entry name" value="GPHH"/>
    <property type="match status" value="1"/>
</dbReference>
<evidence type="ECO:0000313" key="22">
    <source>
        <dbReference type="EnsemblMetazoa" id="CLYHEMP003991.2"/>
    </source>
</evidence>
<dbReference type="FunFam" id="1.10.287.70:FF:000107">
    <property type="entry name" value="Voltage-dependent L-type calcium channel subunit alpha"/>
    <property type="match status" value="1"/>
</dbReference>
<dbReference type="Pfam" id="PF08763">
    <property type="entry name" value="Ca_chan_IQ"/>
    <property type="match status" value="1"/>
</dbReference>
<feature type="transmembrane region" description="Helical" evidence="18">
    <location>
        <begin position="700"/>
        <end position="722"/>
    </location>
</feature>
<feature type="compositionally biased region" description="Polar residues" evidence="17">
    <location>
        <begin position="2120"/>
        <end position="2148"/>
    </location>
</feature>
<dbReference type="InterPro" id="IPR002077">
    <property type="entry name" value="VDCCAlpha1"/>
</dbReference>
<feature type="compositionally biased region" description="Polar residues" evidence="17">
    <location>
        <begin position="1913"/>
        <end position="1924"/>
    </location>
</feature>
<dbReference type="FunFam" id="1.20.120.350:FF:000009">
    <property type="entry name" value="Voltage-dependent T-type calcium channel subunit alpha"/>
    <property type="match status" value="1"/>
</dbReference>
<feature type="compositionally biased region" description="Low complexity" evidence="17">
    <location>
        <begin position="1869"/>
        <end position="1889"/>
    </location>
</feature>
<dbReference type="Pfam" id="PF00520">
    <property type="entry name" value="Ion_trans"/>
    <property type="match status" value="4"/>
</dbReference>
<dbReference type="PANTHER" id="PTHR45628">
    <property type="entry name" value="VOLTAGE-DEPENDENT CALCIUM CHANNEL TYPE A SUBUNIT ALPHA-1"/>
    <property type="match status" value="1"/>
</dbReference>
<keyword evidence="5 18" id="KW-0812">Transmembrane</keyword>
<dbReference type="RefSeq" id="XP_066923065.1">
    <property type="nucleotide sequence ID" value="XM_067066964.1"/>
</dbReference>
<feature type="domain" description="Ion transport" evidence="19">
    <location>
        <begin position="1015"/>
        <end position="1301"/>
    </location>
</feature>
<feature type="binding site" evidence="15">
    <location>
        <position position="688"/>
    </location>
    <ligand>
        <name>Ca(2+)</name>
        <dbReference type="ChEBI" id="CHEBI:29108"/>
    </ligand>
</feature>
<evidence type="ECO:0000256" key="13">
    <source>
        <dbReference type="ARBA" id="ARBA00023180"/>
    </source>
</evidence>
<evidence type="ECO:0000256" key="9">
    <source>
        <dbReference type="ARBA" id="ARBA00022882"/>
    </source>
</evidence>
<evidence type="ECO:0000259" key="21">
    <source>
        <dbReference type="Pfam" id="PF16905"/>
    </source>
</evidence>
<feature type="compositionally biased region" description="Polar residues" evidence="17">
    <location>
        <begin position="1934"/>
        <end position="1943"/>
    </location>
</feature>
<evidence type="ECO:0000256" key="12">
    <source>
        <dbReference type="ARBA" id="ARBA00023136"/>
    </source>
</evidence>
<evidence type="ECO:0000256" key="10">
    <source>
        <dbReference type="ARBA" id="ARBA00022989"/>
    </source>
</evidence>
<feature type="compositionally biased region" description="Polar residues" evidence="17">
    <location>
        <begin position="2206"/>
        <end position="2227"/>
    </location>
</feature>
<evidence type="ECO:0000256" key="2">
    <source>
        <dbReference type="ARBA" id="ARBA00022448"/>
    </source>
</evidence>
<feature type="compositionally biased region" description="Polar residues" evidence="17">
    <location>
        <begin position="1890"/>
        <end position="1900"/>
    </location>
</feature>
<evidence type="ECO:0000256" key="1">
    <source>
        <dbReference type="ARBA" id="ARBA00004141"/>
    </source>
</evidence>
<feature type="transmembrane region" description="Helical" evidence="18">
    <location>
        <begin position="508"/>
        <end position="525"/>
    </location>
</feature>
<evidence type="ECO:0000256" key="15">
    <source>
        <dbReference type="PIRSR" id="PIRSR602077-1"/>
    </source>
</evidence>
<feature type="transmembrane region" description="Helical" evidence="18">
    <location>
        <begin position="1269"/>
        <end position="1293"/>
    </location>
</feature>
<dbReference type="InterPro" id="IPR014873">
    <property type="entry name" value="VDCC_a1su_IQ"/>
</dbReference>
<keyword evidence="2" id="KW-0813">Transport</keyword>
<evidence type="ECO:0000259" key="20">
    <source>
        <dbReference type="Pfam" id="PF08763"/>
    </source>
</evidence>
<feature type="binding site" evidence="15">
    <location>
        <position position="1241"/>
    </location>
    <ligand>
        <name>Ca(2+)</name>
        <dbReference type="ChEBI" id="CHEBI:29108"/>
    </ligand>
</feature>
<dbReference type="Gene3D" id="1.10.238.10">
    <property type="entry name" value="EF-hand"/>
    <property type="match status" value="1"/>
</dbReference>
<evidence type="ECO:0000256" key="6">
    <source>
        <dbReference type="ARBA" id="ARBA00022723"/>
    </source>
</evidence>
<dbReference type="Gene3D" id="6.10.250.2500">
    <property type="match status" value="1"/>
</dbReference>
<dbReference type="Gene3D" id="1.10.287.70">
    <property type="match status" value="4"/>
</dbReference>
<accession>A0A7M5UWX8</accession>
<feature type="compositionally biased region" description="Polar residues" evidence="17">
    <location>
        <begin position="1843"/>
        <end position="1855"/>
    </location>
</feature>
<dbReference type="RefSeq" id="XP_066923066.1">
    <property type="nucleotide sequence ID" value="XM_067066965.1"/>
</dbReference>
<protein>
    <submittedName>
        <fullName evidence="22">Uncharacterized protein</fullName>
    </submittedName>
</protein>
<keyword evidence="11" id="KW-0406">Ion transport</keyword>
<dbReference type="PANTHER" id="PTHR45628:SF7">
    <property type="entry name" value="VOLTAGE-DEPENDENT CALCIUM CHANNEL TYPE A SUBUNIT ALPHA-1"/>
    <property type="match status" value="1"/>
</dbReference>
<keyword evidence="8 15" id="KW-0106">Calcium</keyword>
<evidence type="ECO:0000256" key="18">
    <source>
        <dbReference type="SAM" id="Phobius"/>
    </source>
</evidence>
<evidence type="ECO:0000256" key="8">
    <source>
        <dbReference type="ARBA" id="ARBA00022837"/>
    </source>
</evidence>
<feature type="compositionally biased region" description="Polar residues" evidence="17">
    <location>
        <begin position="1793"/>
        <end position="1804"/>
    </location>
</feature>
<comment type="similarity">
    <text evidence="16">Belongs to the calcium channel alpha-1 subunit (TC 1.A.1.11) family.</text>
</comment>
<feature type="compositionally biased region" description="Polar residues" evidence="17">
    <location>
        <begin position="1984"/>
        <end position="2019"/>
    </location>
</feature>
<feature type="compositionally biased region" description="Polar residues" evidence="17">
    <location>
        <begin position="2167"/>
        <end position="2188"/>
    </location>
</feature>
<feature type="compositionally biased region" description="Polar residues" evidence="17">
    <location>
        <begin position="2266"/>
        <end position="2280"/>
    </location>
</feature>
<feature type="region of interest" description="Disordered" evidence="17">
    <location>
        <begin position="795"/>
        <end position="832"/>
    </location>
</feature>
<evidence type="ECO:0000256" key="4">
    <source>
        <dbReference type="ARBA" id="ARBA00022673"/>
    </source>
</evidence>
<keyword evidence="9 16" id="KW-0851">Voltage-gated channel</keyword>
<reference evidence="22" key="1">
    <citation type="submission" date="2021-01" db="UniProtKB">
        <authorList>
            <consortium name="EnsemblMetazoa"/>
        </authorList>
    </citation>
    <scope>IDENTIFICATION</scope>
</reference>
<feature type="domain" description="Voltage-dependent calcium channel alpha-1 subunit IQ" evidence="20">
    <location>
        <begin position="1672"/>
        <end position="1747"/>
    </location>
</feature>
<dbReference type="InterPro" id="IPR050599">
    <property type="entry name" value="VDCC_alpha-1_subunit"/>
</dbReference>
<feature type="region of interest" description="Disordered" evidence="17">
    <location>
        <begin position="1842"/>
        <end position="2080"/>
    </location>
</feature>
<feature type="compositionally biased region" description="Basic and acidic residues" evidence="17">
    <location>
        <begin position="908"/>
        <end position="918"/>
    </location>
</feature>
<comment type="subcellular location">
    <subcellularLocation>
        <location evidence="1 16">Membrane</location>
        <topology evidence="1 16">Multi-pass membrane protein</topology>
    </subcellularLocation>
</comment>
<feature type="transmembrane region" description="Helical" evidence="18">
    <location>
        <begin position="1566"/>
        <end position="1588"/>
    </location>
</feature>
<organism evidence="22 23">
    <name type="scientific">Clytia hemisphaerica</name>
    <dbReference type="NCBI Taxonomy" id="252671"/>
    <lineage>
        <taxon>Eukaryota</taxon>
        <taxon>Metazoa</taxon>
        <taxon>Cnidaria</taxon>
        <taxon>Hydrozoa</taxon>
        <taxon>Hydroidolina</taxon>
        <taxon>Leptothecata</taxon>
        <taxon>Obeliida</taxon>
        <taxon>Clytiidae</taxon>
        <taxon>Clytia</taxon>
    </lineage>
</organism>
<dbReference type="GO" id="GO:0046872">
    <property type="term" value="F:metal ion binding"/>
    <property type="evidence" value="ECO:0007669"/>
    <property type="project" value="UniProtKB-KW"/>
</dbReference>
<evidence type="ECO:0000256" key="3">
    <source>
        <dbReference type="ARBA" id="ARBA00022568"/>
    </source>
</evidence>
<dbReference type="Gene3D" id="1.20.120.350">
    <property type="entry name" value="Voltage-gated potassium channels. Chain C"/>
    <property type="match status" value="4"/>
</dbReference>
<dbReference type="FunFam" id="1.20.120.350:FF:000001">
    <property type="entry name" value="Voltage-dependent L-type calcium channel subunit alpha"/>
    <property type="match status" value="1"/>
</dbReference>
<evidence type="ECO:0000256" key="5">
    <source>
        <dbReference type="ARBA" id="ARBA00022692"/>
    </source>
</evidence>
<dbReference type="FunFam" id="1.20.120.350:FF:000011">
    <property type="entry name" value="Voltage-dependent N-type calcium channel subunit alpha"/>
    <property type="match status" value="1"/>
</dbReference>
<feature type="compositionally biased region" description="Polar residues" evidence="17">
    <location>
        <begin position="795"/>
        <end position="813"/>
    </location>
</feature>
<keyword evidence="4 16" id="KW-0107">Calcium channel</keyword>
<feature type="domain" description="Ion transport" evidence="19">
    <location>
        <begin position="114"/>
        <end position="396"/>
    </location>
</feature>
<feature type="domain" description="Ion transport" evidence="19">
    <location>
        <begin position="506"/>
        <end position="742"/>
    </location>
</feature>
<evidence type="ECO:0000256" key="11">
    <source>
        <dbReference type="ARBA" id="ARBA00023065"/>
    </source>
</evidence>